<dbReference type="Proteomes" id="UP000006316">
    <property type="component" value="Unassembled WGS sequence"/>
</dbReference>
<name>K6DTF1_9BACI</name>
<dbReference type="Gene3D" id="3.60.21.10">
    <property type="match status" value="2"/>
</dbReference>
<feature type="signal peptide" evidence="14">
    <location>
        <begin position="1"/>
        <end position="24"/>
    </location>
</feature>
<sequence>MKKRTYFGKISKIATAALMFTTIAAPFNTYKVSAEAASNTATLRILETTDLHSNVLAYDYYLDSGKDIKFGLSKTATLIQQARSEAKNSMLFDAGDLIQGNPLADYVAKVNPLKADETHPIIKAMNYLDYDAGIVGNHEFNYGLDYLNQVTKKADFPIVNANIYKDDGDKNPDNDQNYFTPYEILDKEIIDANGNKSTIKVGVVGFAPPQILNWDRDNLFGKVIVKDIVDTANKYVKEMKDNGADVIVAIAHSGCDVTNDGQMEAENAVYSLSKVAGIDALLFGHAHVNFPGDASFDGKTGVDNKTGHLNSTPAVEAGFWGNNLGVLDLALVQKDGKWTADKAASKSVNRAVAADTAQDQKIIDDVKVEHEGTLEYVRGTIGKTSAPLYSYFAQVQDDPTIQIVNNAQTAYVKKWIAEKNPELIDIPVLSAGAPFKAGGRSGPGYYTNIATGDLSIKSANDLYLYPNTLKAVEVTGSTVREWLEMSAGQFKTVNPNDAHPQNIIDESFPSYNFDVIDGVNYQVDITKPARYTAKGVLADADSHRIISLTMPDGTPVKDDQKFIVATNNYRAGGGGDFPGLKGGIAKVVVNSPDESRQVLVNYIQEQGTVNPSADNNWSIAPVNKTVQLTFRSAPEAKVYADKSDTIKTIGTEKDSAGTWGIYSIGKDVHVQLLGINDFHGQLDYTSKVNGEVVGGIEYLAAYLKQREAINPANTLMVQAGDAVGASRPVSALLQDEPTIRFLNEIGFDIGTIGNHEFDEGVTEMLRLINGGPHTATAEKYGSFEGAQFPYVAANVVYEKTGKNILKPYEILEVDGQKIGFIGVVTTETPSIVTASGVAGVKFTDEVEAINKYTAELKSKGVKAIVVLAHDPGTSATDGSNPTGKVVDMAKKVDDEVDVIFGAHDHKYLNSTVNGKLLVQSYSYGTAFSDVDLTIDPVTHDIVSKKAEIVSTFQKGITPDAKIKAELDAYKADIAPITGQVVGEAAVEITRTANAAGETALGNLIADGMRDVTKTDFAFMNVGGIRDNLKKGQITWGDLFAIQPFGNDLVTLKITGEQVRTLLNQQWSTNGAKIMQISGLKYTWSEKLPIGEKVLDIFLPNGKKIDPKAIYSVAVNNFMADGGDGFVVLKQGKERTVWMTDLDASINYVKAQKGSITAQIEGRIALADSVTDPEVPTPEVPTPEVPTPEVPVNGTVVMVKPVINAGQATVNTNELTVALEKAAKEKGSLSFDLGKEKSIILKLTKEQVAQLIEKGIPLSVNNDNVKLSIPLSILSEGKDFAVKLNRMSDMSNAKSPVYEFTIIIDGKEIHQFVEPITLTFNVDPSKVKNTNNLKVYYYNETAKVWELVPGATYSNGKVEVKTNHFSIFTVFEVAGNQTQLSASTPTPVKGKDLPNTATNMYNFLILGILFVAAGLTVVIRRRRKLQA</sequence>
<evidence type="ECO:0000256" key="4">
    <source>
        <dbReference type="ARBA" id="ARBA00004168"/>
    </source>
</evidence>
<dbReference type="GO" id="GO:0008663">
    <property type="term" value="F:2',3'-cyclic-nucleotide 2'-phosphodiesterase activity"/>
    <property type="evidence" value="ECO:0007669"/>
    <property type="project" value="UniProtKB-EC"/>
</dbReference>
<comment type="catalytic activity">
    <reaction evidence="2">
        <text>a nucleoside 2',3'-cyclic phosphate + H2O = a nucleoside 3'-phosphate + H(+)</text>
        <dbReference type="Rhea" id="RHEA:19621"/>
        <dbReference type="ChEBI" id="CHEBI:15377"/>
        <dbReference type="ChEBI" id="CHEBI:15378"/>
        <dbReference type="ChEBI" id="CHEBI:66949"/>
        <dbReference type="ChEBI" id="CHEBI:66954"/>
        <dbReference type="EC" id="3.1.4.16"/>
    </reaction>
</comment>
<feature type="domain" description="Calcineurin-like phosphoesterase" evidence="15">
    <location>
        <begin position="43"/>
        <end position="288"/>
    </location>
</feature>
<dbReference type="FunFam" id="3.90.780.10:FF:000004">
    <property type="entry name" value="UDP-sugar hydrolase, putative"/>
    <property type="match status" value="1"/>
</dbReference>
<dbReference type="PANTHER" id="PTHR11575">
    <property type="entry name" value="5'-NUCLEOTIDASE-RELATED"/>
    <property type="match status" value="1"/>
</dbReference>
<keyword evidence="10 18" id="KW-0378">Hydrolase</keyword>
<keyword evidence="11" id="KW-0572">Peptidoglycan-anchor</keyword>
<keyword evidence="6" id="KW-0964">Secreted</keyword>
<dbReference type="SUPFAM" id="SSF55816">
    <property type="entry name" value="5'-nucleotidase (syn. UDP-sugar hydrolase), C-terminal domain"/>
    <property type="match status" value="2"/>
</dbReference>
<feature type="domain" description="Gram-positive cocci surface proteins LPxTG" evidence="16">
    <location>
        <begin position="1387"/>
        <end position="1423"/>
    </location>
</feature>
<keyword evidence="12" id="KW-0511">Multifunctional enzyme</keyword>
<dbReference type="InterPro" id="IPR029052">
    <property type="entry name" value="Metallo-depent_PP-like"/>
</dbReference>
<dbReference type="GO" id="GO:0008253">
    <property type="term" value="F:5'-nucleotidase activity"/>
    <property type="evidence" value="ECO:0007669"/>
    <property type="project" value="TreeGrafter"/>
</dbReference>
<dbReference type="InterPro" id="IPR019931">
    <property type="entry name" value="LPXTG_anchor"/>
</dbReference>
<comment type="subcellular location">
    <subcellularLocation>
        <location evidence="4">Secreted</location>
        <location evidence="4">Cell wall</location>
        <topology evidence="4">Peptidoglycan-anchor</topology>
    </subcellularLocation>
</comment>
<keyword evidence="13" id="KW-0472">Membrane</keyword>
<evidence type="ECO:0000256" key="1">
    <source>
        <dbReference type="ARBA" id="ARBA00000527"/>
    </source>
</evidence>
<protein>
    <submittedName>
        <fullName evidence="18">Bifunctional 2',3'-cyclic nucleotide 2'-phosphodiesterase/3'-nucleotidase protein</fullName>
        <ecNumber evidence="18">3.1.4.16</ecNumber>
    </submittedName>
</protein>
<feature type="domain" description="5'-Nucleotidase C-terminal" evidence="17">
    <location>
        <begin position="381"/>
        <end position="581"/>
    </location>
</feature>
<accession>K6DTF1</accession>
<dbReference type="Pfam" id="PF00149">
    <property type="entry name" value="Metallophos"/>
    <property type="match status" value="2"/>
</dbReference>
<reference evidence="18 19" key="1">
    <citation type="journal article" date="2012" name="Front. Microbiol.">
        <title>Redundancy and modularity in membrane-associated dissimilatory nitrate reduction in Bacillus.</title>
        <authorList>
            <person name="Heylen K."/>
            <person name="Keltjens J."/>
        </authorList>
    </citation>
    <scope>NUCLEOTIDE SEQUENCE [LARGE SCALE GENOMIC DNA]</scope>
    <source>
        <strain evidence="19">LMG 21833T</strain>
    </source>
</reference>
<dbReference type="InterPro" id="IPR008334">
    <property type="entry name" value="5'-Nucleotdase_C"/>
</dbReference>
<dbReference type="Pfam" id="PF00746">
    <property type="entry name" value="Gram_pos_anchor"/>
    <property type="match status" value="1"/>
</dbReference>
<feature type="domain" description="5'-Nucleotidase C-terminal" evidence="17">
    <location>
        <begin position="980"/>
        <end position="1129"/>
    </location>
</feature>
<dbReference type="EMBL" id="AJLS01000007">
    <property type="protein sequence ID" value="EKN71503.1"/>
    <property type="molecule type" value="Genomic_DNA"/>
</dbReference>
<evidence type="ECO:0000259" key="17">
    <source>
        <dbReference type="Pfam" id="PF02872"/>
    </source>
</evidence>
<evidence type="ECO:0000256" key="5">
    <source>
        <dbReference type="ARBA" id="ARBA00022512"/>
    </source>
</evidence>
<dbReference type="SUPFAM" id="SSF56300">
    <property type="entry name" value="Metallo-dependent phosphatases"/>
    <property type="match status" value="2"/>
</dbReference>
<evidence type="ECO:0000256" key="10">
    <source>
        <dbReference type="ARBA" id="ARBA00022801"/>
    </source>
</evidence>
<dbReference type="GO" id="GO:0008254">
    <property type="term" value="F:3'-nucleotidase activity"/>
    <property type="evidence" value="ECO:0007669"/>
    <property type="project" value="UniProtKB-EC"/>
</dbReference>
<evidence type="ECO:0000256" key="14">
    <source>
        <dbReference type="SAM" id="SignalP"/>
    </source>
</evidence>
<evidence type="ECO:0000256" key="11">
    <source>
        <dbReference type="ARBA" id="ARBA00023088"/>
    </source>
</evidence>
<dbReference type="GO" id="GO:0046872">
    <property type="term" value="F:metal ion binding"/>
    <property type="evidence" value="ECO:0007669"/>
    <property type="project" value="UniProtKB-KW"/>
</dbReference>
<dbReference type="EC" id="3.1.4.16" evidence="18"/>
<feature type="transmembrane region" description="Helical" evidence="13">
    <location>
        <begin position="1399"/>
        <end position="1418"/>
    </location>
</feature>
<feature type="chain" id="PRO_5039382267" evidence="14">
    <location>
        <begin position="25"/>
        <end position="1426"/>
    </location>
</feature>
<evidence type="ECO:0000256" key="9">
    <source>
        <dbReference type="ARBA" id="ARBA00022741"/>
    </source>
</evidence>
<dbReference type="eggNOG" id="COG0737">
    <property type="taxonomic scope" value="Bacteria"/>
</dbReference>
<comment type="caution">
    <text evidence="18">The sequence shown here is derived from an EMBL/GenBank/DDBJ whole genome shotgun (WGS) entry which is preliminary data.</text>
</comment>
<dbReference type="InterPro" id="IPR041827">
    <property type="entry name" value="CpdB_N"/>
</dbReference>
<organism evidence="18 19">
    <name type="scientific">Neobacillus bataviensis LMG 21833</name>
    <dbReference type="NCBI Taxonomy" id="1117379"/>
    <lineage>
        <taxon>Bacteria</taxon>
        <taxon>Bacillati</taxon>
        <taxon>Bacillota</taxon>
        <taxon>Bacilli</taxon>
        <taxon>Bacillales</taxon>
        <taxon>Bacillaceae</taxon>
        <taxon>Neobacillus</taxon>
    </lineage>
</organism>
<dbReference type="NCBIfam" id="NF006938">
    <property type="entry name" value="PRK09420.1"/>
    <property type="match status" value="1"/>
</dbReference>
<evidence type="ECO:0000313" key="18">
    <source>
        <dbReference type="EMBL" id="EKN71503.1"/>
    </source>
</evidence>
<dbReference type="eggNOG" id="COG1404">
    <property type="taxonomic scope" value="Bacteria"/>
</dbReference>
<evidence type="ECO:0000256" key="2">
    <source>
        <dbReference type="ARBA" id="ARBA00001730"/>
    </source>
</evidence>
<dbReference type="InterPro" id="IPR006146">
    <property type="entry name" value="5'-Nucleotdase_CS"/>
</dbReference>
<keyword evidence="13" id="KW-1133">Transmembrane helix</keyword>
<evidence type="ECO:0000313" key="19">
    <source>
        <dbReference type="Proteomes" id="UP000006316"/>
    </source>
</evidence>
<dbReference type="OrthoDB" id="9801679at2"/>
<dbReference type="PATRIC" id="fig|1117379.3.peg.279"/>
<dbReference type="Gene3D" id="3.90.780.10">
    <property type="entry name" value="5'-Nucleotidase, C-terminal domain"/>
    <property type="match status" value="2"/>
</dbReference>
<dbReference type="FunFam" id="3.60.21.10:FF:000052">
    <property type="entry name" value="Endonuclease YhcR"/>
    <property type="match status" value="1"/>
</dbReference>
<evidence type="ECO:0000256" key="7">
    <source>
        <dbReference type="ARBA" id="ARBA00022723"/>
    </source>
</evidence>
<evidence type="ECO:0000256" key="12">
    <source>
        <dbReference type="ARBA" id="ARBA00023268"/>
    </source>
</evidence>
<gene>
    <name evidence="18" type="ORF">BABA_01340</name>
</gene>
<comment type="cofactor">
    <cofactor evidence="3">
        <name>a divalent metal cation</name>
        <dbReference type="ChEBI" id="CHEBI:60240"/>
    </cofactor>
</comment>
<dbReference type="PANTHER" id="PTHR11575:SF24">
    <property type="entry name" value="5'-NUCLEOTIDASE"/>
    <property type="match status" value="1"/>
</dbReference>
<evidence type="ECO:0000256" key="8">
    <source>
        <dbReference type="ARBA" id="ARBA00022729"/>
    </source>
</evidence>
<dbReference type="PROSITE" id="PS00785">
    <property type="entry name" value="5_NUCLEOTIDASE_1"/>
    <property type="match status" value="1"/>
</dbReference>
<dbReference type="RefSeq" id="WP_007083311.1">
    <property type="nucleotide sequence ID" value="NZ_AJLS01000007.1"/>
</dbReference>
<dbReference type="GO" id="GO:0008768">
    <property type="term" value="F:UDP-sugar diphosphatase activity"/>
    <property type="evidence" value="ECO:0007669"/>
    <property type="project" value="TreeGrafter"/>
</dbReference>
<evidence type="ECO:0000259" key="16">
    <source>
        <dbReference type="Pfam" id="PF00746"/>
    </source>
</evidence>
<dbReference type="Pfam" id="PF02872">
    <property type="entry name" value="5_nucleotid_C"/>
    <property type="match status" value="2"/>
</dbReference>
<dbReference type="GO" id="GO:0009166">
    <property type="term" value="P:nucleotide catabolic process"/>
    <property type="evidence" value="ECO:0007669"/>
    <property type="project" value="InterPro"/>
</dbReference>
<dbReference type="InterPro" id="IPR006179">
    <property type="entry name" value="5_nucleotidase/apyrase"/>
</dbReference>
<keyword evidence="19" id="KW-1185">Reference proteome</keyword>
<keyword evidence="9" id="KW-0547">Nucleotide-binding</keyword>
<keyword evidence="8 14" id="KW-0732">Signal</keyword>
<evidence type="ECO:0000256" key="13">
    <source>
        <dbReference type="SAM" id="Phobius"/>
    </source>
</evidence>
<comment type="catalytic activity">
    <reaction evidence="1">
        <text>a ribonucleoside 3'-phosphate + H2O = a ribonucleoside + phosphate</text>
        <dbReference type="Rhea" id="RHEA:10144"/>
        <dbReference type="ChEBI" id="CHEBI:13197"/>
        <dbReference type="ChEBI" id="CHEBI:15377"/>
        <dbReference type="ChEBI" id="CHEBI:18254"/>
        <dbReference type="ChEBI" id="CHEBI:43474"/>
        <dbReference type="EC" id="3.1.3.6"/>
    </reaction>
</comment>
<evidence type="ECO:0000256" key="6">
    <source>
        <dbReference type="ARBA" id="ARBA00022525"/>
    </source>
</evidence>
<keyword evidence="13" id="KW-0812">Transmembrane</keyword>
<dbReference type="InterPro" id="IPR036907">
    <property type="entry name" value="5'-Nucleotdase_C_sf"/>
</dbReference>
<dbReference type="PRINTS" id="PR01607">
    <property type="entry name" value="APYRASEFAMLY"/>
</dbReference>
<dbReference type="NCBIfam" id="TIGR01167">
    <property type="entry name" value="LPXTG_anchor"/>
    <property type="match status" value="1"/>
</dbReference>
<evidence type="ECO:0000259" key="15">
    <source>
        <dbReference type="Pfam" id="PF00149"/>
    </source>
</evidence>
<dbReference type="GO" id="GO:0000166">
    <property type="term" value="F:nucleotide binding"/>
    <property type="evidence" value="ECO:0007669"/>
    <property type="project" value="UniProtKB-KW"/>
</dbReference>
<dbReference type="GO" id="GO:0030288">
    <property type="term" value="C:outer membrane-bounded periplasmic space"/>
    <property type="evidence" value="ECO:0007669"/>
    <property type="project" value="TreeGrafter"/>
</dbReference>
<dbReference type="CDD" id="cd07410">
    <property type="entry name" value="MPP_CpdB_N"/>
    <property type="match status" value="1"/>
</dbReference>
<keyword evidence="7" id="KW-0479">Metal-binding</keyword>
<dbReference type="STRING" id="1117379.BABA_01340"/>
<keyword evidence="5" id="KW-0134">Cell wall</keyword>
<proteinExistence type="predicted"/>
<evidence type="ECO:0000256" key="3">
    <source>
        <dbReference type="ARBA" id="ARBA00001968"/>
    </source>
</evidence>
<feature type="domain" description="Calcineurin-like phosphoesterase" evidence="15">
    <location>
        <begin position="673"/>
        <end position="907"/>
    </location>
</feature>
<dbReference type="InterPro" id="IPR004843">
    <property type="entry name" value="Calcineurin-like_PHP"/>
</dbReference>
<dbReference type="PROSITE" id="PS00786">
    <property type="entry name" value="5_NUCLEOTIDASE_2"/>
    <property type="match status" value="2"/>
</dbReference>